<organism evidence="3 4">
    <name type="scientific">Paenarthrobacter nicotinovorans</name>
    <name type="common">Arthrobacter nicotinovorans</name>
    <dbReference type="NCBI Taxonomy" id="29320"/>
    <lineage>
        <taxon>Bacteria</taxon>
        <taxon>Bacillati</taxon>
        <taxon>Actinomycetota</taxon>
        <taxon>Actinomycetes</taxon>
        <taxon>Micrococcales</taxon>
        <taxon>Micrococcaceae</taxon>
        <taxon>Paenarthrobacter</taxon>
    </lineage>
</organism>
<dbReference type="Pfam" id="PF01522">
    <property type="entry name" value="Polysacc_deac_1"/>
    <property type="match status" value="1"/>
</dbReference>
<name>A0ABV0GLU7_PAENI</name>
<dbReference type="Proteomes" id="UP001448614">
    <property type="component" value="Unassembled WGS sequence"/>
</dbReference>
<comment type="caution">
    <text evidence="3">The sequence shown here is derived from an EMBL/GenBank/DDBJ whole genome shotgun (WGS) entry which is preliminary data.</text>
</comment>
<dbReference type="PANTHER" id="PTHR10587">
    <property type="entry name" value="GLYCOSYL TRANSFERASE-RELATED"/>
    <property type="match status" value="1"/>
</dbReference>
<dbReference type="PROSITE" id="PS51677">
    <property type="entry name" value="NODB"/>
    <property type="match status" value="1"/>
</dbReference>
<protein>
    <submittedName>
        <fullName evidence="3">Polysaccharide deacetylase family protein</fullName>
    </submittedName>
</protein>
<evidence type="ECO:0000259" key="2">
    <source>
        <dbReference type="PROSITE" id="PS51677"/>
    </source>
</evidence>
<dbReference type="Gene3D" id="3.20.20.370">
    <property type="entry name" value="Glycoside hydrolase/deacetylase"/>
    <property type="match status" value="1"/>
</dbReference>
<dbReference type="InterPro" id="IPR011330">
    <property type="entry name" value="Glyco_hydro/deAcase_b/a-brl"/>
</dbReference>
<dbReference type="SUPFAM" id="SSF88713">
    <property type="entry name" value="Glycoside hydrolase/deacetylase"/>
    <property type="match status" value="1"/>
</dbReference>
<dbReference type="RefSeq" id="WP_347781494.1">
    <property type="nucleotide sequence ID" value="NZ_JBBMFV010000001.1"/>
</dbReference>
<keyword evidence="4" id="KW-1185">Reference proteome</keyword>
<reference evidence="3 4" key="1">
    <citation type="journal article" date="2024" name="Appl. Microbiol. Biotechnol.">
        <title>Biosynthetic gene clusters with biotechnological applications in novel Antarctic isolates from Actinomycetota.</title>
        <authorList>
            <person name="Bruna P."/>
            <person name="Nunez-Montero K."/>
            <person name="Contreras M.J."/>
            <person name="Leal K."/>
            <person name="Garcia M."/>
            <person name="Abanto M."/>
            <person name="Barrientos L."/>
        </authorList>
    </citation>
    <scope>NUCLEOTIDE SEQUENCE [LARGE SCALE GENOMIC DNA]</scope>
    <source>
        <strain evidence="3 4">Se16.17</strain>
    </source>
</reference>
<accession>A0ABV0GLU7</accession>
<feature type="region of interest" description="Disordered" evidence="1">
    <location>
        <begin position="34"/>
        <end position="57"/>
    </location>
</feature>
<proteinExistence type="predicted"/>
<sequence length="305" mass="31389">MGELVWGLVVIGNPTRRTFIAAAASALLLSGCRPGSDPAPSPTAPRGAQSLSTPSPSVPDVFPAPVTLAPAPLISKQQVVDQFSAVRPSYWGLEAPGVLQTLSASAIGLTLDYCGGPGGSGVDYPVLEMLQKSEVPATLFMNSRWIEANPVLARDLAAVPFFELANHGTGHLPLSVNGNSAYGIPGTRNCAGIYDEIMGNDQVLAELTGERPRFFRPGTAYLDNVATQICHALDVVPAGFSVNADGGATFPAATVADIVGRAQPGDVIICHGNQPRSGTGAGLIKAVPQLLDKGYILATLGAGVP</sequence>
<evidence type="ECO:0000313" key="4">
    <source>
        <dbReference type="Proteomes" id="UP001448614"/>
    </source>
</evidence>
<gene>
    <name evidence="3" type="ORF">V3C41_00290</name>
</gene>
<dbReference type="EMBL" id="JBBMFV010000001">
    <property type="protein sequence ID" value="MEO3939506.1"/>
    <property type="molecule type" value="Genomic_DNA"/>
</dbReference>
<evidence type="ECO:0000313" key="3">
    <source>
        <dbReference type="EMBL" id="MEO3939506.1"/>
    </source>
</evidence>
<dbReference type="PANTHER" id="PTHR10587:SF134">
    <property type="entry name" value="SECRETED PROTEIN"/>
    <property type="match status" value="1"/>
</dbReference>
<feature type="domain" description="NodB homology" evidence="2">
    <location>
        <begin position="105"/>
        <end position="298"/>
    </location>
</feature>
<dbReference type="InterPro" id="IPR050248">
    <property type="entry name" value="Polysacc_deacetylase_ArnD"/>
</dbReference>
<dbReference type="InterPro" id="IPR002509">
    <property type="entry name" value="NODB_dom"/>
</dbReference>
<evidence type="ECO:0000256" key="1">
    <source>
        <dbReference type="SAM" id="MobiDB-lite"/>
    </source>
</evidence>